<protein>
    <recommendedName>
        <fullName evidence="5">5'-deoxynucleotidase</fullName>
        <ecNumber evidence="5">3.1.3.89</ecNumber>
    </recommendedName>
</protein>
<comment type="catalytic activity">
    <reaction evidence="1">
        <text>a 2'-deoxyribonucleoside 5'-phosphate + H2O = a 2'-deoxyribonucleoside + phosphate</text>
        <dbReference type="Rhea" id="RHEA:36167"/>
        <dbReference type="ChEBI" id="CHEBI:15377"/>
        <dbReference type="ChEBI" id="CHEBI:18274"/>
        <dbReference type="ChEBI" id="CHEBI:43474"/>
        <dbReference type="ChEBI" id="CHEBI:65317"/>
        <dbReference type="EC" id="3.1.3.89"/>
    </reaction>
</comment>
<dbReference type="EC" id="3.1.3.89" evidence="5"/>
<dbReference type="SMART" id="SM00471">
    <property type="entry name" value="HDc"/>
    <property type="match status" value="1"/>
</dbReference>
<dbReference type="AlphaFoldDB" id="E1R9X3"/>
<evidence type="ECO:0000313" key="10">
    <source>
        <dbReference type="Proteomes" id="UP000002318"/>
    </source>
</evidence>
<keyword evidence="10" id="KW-1185">Reference proteome</keyword>
<evidence type="ECO:0000256" key="6">
    <source>
        <dbReference type="ARBA" id="ARBA00022723"/>
    </source>
</evidence>
<dbReference type="KEGG" id="ssm:Spirs_4218"/>
<dbReference type="InterPro" id="IPR039356">
    <property type="entry name" value="YfbR/HDDC2"/>
</dbReference>
<dbReference type="InterPro" id="IPR003607">
    <property type="entry name" value="HD/PDEase_dom"/>
</dbReference>
<dbReference type="SUPFAM" id="SSF109604">
    <property type="entry name" value="HD-domain/PDEase-like"/>
    <property type="match status" value="1"/>
</dbReference>
<dbReference type="Gene3D" id="1.10.3210.10">
    <property type="entry name" value="Hypothetical protein af1432"/>
    <property type="match status" value="1"/>
</dbReference>
<comment type="subunit">
    <text evidence="4">Homodimer.</text>
</comment>
<dbReference type="OrthoDB" id="9796032at2"/>
<dbReference type="PANTHER" id="PTHR11845">
    <property type="entry name" value="5'-DEOXYNUCLEOTIDASE HDDC2"/>
    <property type="match status" value="1"/>
</dbReference>
<reference evidence="9 10" key="1">
    <citation type="journal article" date="2010" name="Stand. Genomic Sci.">
        <title>Complete genome sequence of Spirochaeta smaragdinae type strain (SEBR 4228).</title>
        <authorList>
            <person name="Mavromatis K."/>
            <person name="Yasawong M."/>
            <person name="Chertkov O."/>
            <person name="Lapidus A."/>
            <person name="Lucas S."/>
            <person name="Nolan M."/>
            <person name="Del Rio T.G."/>
            <person name="Tice H."/>
            <person name="Cheng J.F."/>
            <person name="Pitluck S."/>
            <person name="Liolios K."/>
            <person name="Ivanova N."/>
            <person name="Tapia R."/>
            <person name="Han C."/>
            <person name="Bruce D."/>
            <person name="Goodwin L."/>
            <person name="Pati A."/>
            <person name="Chen A."/>
            <person name="Palaniappan K."/>
            <person name="Land M."/>
            <person name="Hauser L."/>
            <person name="Chang Y.J."/>
            <person name="Jeffries C.D."/>
            <person name="Detter J.C."/>
            <person name="Rohde M."/>
            <person name="Brambilla E."/>
            <person name="Spring S."/>
            <person name="Goker M."/>
            <person name="Sikorski J."/>
            <person name="Woyke T."/>
            <person name="Bristow J."/>
            <person name="Eisen J.A."/>
            <person name="Markowitz V."/>
            <person name="Hugenholtz P."/>
            <person name="Klenk H.P."/>
            <person name="Kyrpides N.C."/>
        </authorList>
    </citation>
    <scope>NUCLEOTIDE SEQUENCE [LARGE SCALE GENOMIC DNA]</scope>
    <source>
        <strain evidence="10">DSM 11293 / JCM 15392 / SEBR 4228</strain>
    </source>
</reference>
<accession>E1R9X3</accession>
<dbReference type="GO" id="GO:0046872">
    <property type="term" value="F:metal ion binding"/>
    <property type="evidence" value="ECO:0007669"/>
    <property type="project" value="UniProtKB-KW"/>
</dbReference>
<evidence type="ECO:0000259" key="8">
    <source>
        <dbReference type="SMART" id="SM00471"/>
    </source>
</evidence>
<keyword evidence="6" id="KW-0479">Metal-binding</keyword>
<dbReference type="RefSeq" id="WP_013256748.1">
    <property type="nucleotide sequence ID" value="NC_014364.1"/>
</dbReference>
<organism evidence="9 10">
    <name type="scientific">Sediminispirochaeta smaragdinae (strain DSM 11293 / JCM 15392 / SEBR 4228)</name>
    <name type="common">Spirochaeta smaragdinae</name>
    <dbReference type="NCBI Taxonomy" id="573413"/>
    <lineage>
        <taxon>Bacteria</taxon>
        <taxon>Pseudomonadati</taxon>
        <taxon>Spirochaetota</taxon>
        <taxon>Spirochaetia</taxon>
        <taxon>Spirochaetales</taxon>
        <taxon>Spirochaetaceae</taxon>
        <taxon>Sediminispirochaeta</taxon>
    </lineage>
</organism>
<evidence type="ECO:0000256" key="2">
    <source>
        <dbReference type="ARBA" id="ARBA00001936"/>
    </source>
</evidence>
<feature type="domain" description="HD/PDEase" evidence="8">
    <location>
        <begin position="40"/>
        <end position="157"/>
    </location>
</feature>
<comment type="cofactor">
    <cofactor evidence="2">
        <name>Mn(2+)</name>
        <dbReference type="ChEBI" id="CHEBI:29035"/>
    </cofactor>
</comment>
<dbReference type="STRING" id="573413.Spirs_4218"/>
<dbReference type="HOGENOM" id="CLU_039453_5_1_12"/>
<evidence type="ECO:0000256" key="3">
    <source>
        <dbReference type="ARBA" id="ARBA00001941"/>
    </source>
</evidence>
<evidence type="ECO:0000256" key="7">
    <source>
        <dbReference type="ARBA" id="ARBA00022801"/>
    </source>
</evidence>
<dbReference type="GO" id="GO:0002953">
    <property type="term" value="F:5'-deoxynucleotidase activity"/>
    <property type="evidence" value="ECO:0007669"/>
    <property type="project" value="UniProtKB-EC"/>
</dbReference>
<name>E1R9X3_SEDSS</name>
<dbReference type="InterPro" id="IPR006674">
    <property type="entry name" value="HD_domain"/>
</dbReference>
<dbReference type="EMBL" id="CP002116">
    <property type="protein sequence ID" value="ADK83292.1"/>
    <property type="molecule type" value="Genomic_DNA"/>
</dbReference>
<comment type="cofactor">
    <cofactor evidence="3">
        <name>Co(2+)</name>
        <dbReference type="ChEBI" id="CHEBI:48828"/>
    </cofactor>
</comment>
<evidence type="ECO:0000256" key="5">
    <source>
        <dbReference type="ARBA" id="ARBA00012964"/>
    </source>
</evidence>
<dbReference type="GO" id="GO:0005737">
    <property type="term" value="C:cytoplasm"/>
    <property type="evidence" value="ECO:0007669"/>
    <property type="project" value="TreeGrafter"/>
</dbReference>
<sequence length="204" mass="24071">MNRNFDFVSDKRLEGQLDFIIEIDKLKNIARKSMVFDGSHFENDAEHSWTISVLAILLREYANFNVNIEKVIIMLLIHDIVEVYAGDTFLYSAKRSAAHIEEEKSAEKIFGFLEEDQKEYFLSLWKEFEERKTNEAKFATVFDRLEPLVQNYMTQGGTWKKYNVTYQMVIDKTSHIQEGSKEIWDFVKKLLQVCVERGYLAKEE</sequence>
<evidence type="ECO:0000256" key="1">
    <source>
        <dbReference type="ARBA" id="ARBA00001638"/>
    </source>
</evidence>
<dbReference type="eggNOG" id="COG1896">
    <property type="taxonomic scope" value="Bacteria"/>
</dbReference>
<dbReference type="PANTHER" id="PTHR11845:SF13">
    <property type="entry name" value="5'-DEOXYNUCLEOTIDASE HDDC2"/>
    <property type="match status" value="1"/>
</dbReference>
<dbReference type="Proteomes" id="UP000002318">
    <property type="component" value="Chromosome"/>
</dbReference>
<dbReference type="Pfam" id="PF13023">
    <property type="entry name" value="HD_3"/>
    <property type="match status" value="1"/>
</dbReference>
<evidence type="ECO:0000313" key="9">
    <source>
        <dbReference type="EMBL" id="ADK83292.1"/>
    </source>
</evidence>
<keyword evidence="7" id="KW-0378">Hydrolase</keyword>
<gene>
    <name evidence="9" type="ordered locus">Spirs_4218</name>
</gene>
<evidence type="ECO:0000256" key="4">
    <source>
        <dbReference type="ARBA" id="ARBA00011738"/>
    </source>
</evidence>
<proteinExistence type="predicted"/>